<evidence type="ECO:0000313" key="2">
    <source>
        <dbReference type="Proteomes" id="UP000219452"/>
    </source>
</evidence>
<dbReference type="EMBL" id="OCNH01000001">
    <property type="protein sequence ID" value="SOD80860.1"/>
    <property type="molecule type" value="Genomic_DNA"/>
</dbReference>
<dbReference type="AlphaFoldDB" id="A0A286FCD3"/>
<dbReference type="Proteomes" id="UP000219452">
    <property type="component" value="Unassembled WGS sequence"/>
</dbReference>
<gene>
    <name evidence="1" type="ORF">SAMN06269250_1591</name>
</gene>
<keyword evidence="2" id="KW-1185">Reference proteome</keyword>
<accession>A0A286FCD3</accession>
<sequence length="68" mass="7492">MKSSITEVVTRYPNLVVTIQRIASANRSDACLAVWAYKNGIATVNAPRIAAFGTVQHLVSQVSRYRNI</sequence>
<name>A0A286FCD3_9BACT</name>
<dbReference type="RefSeq" id="WP_097125213.1">
    <property type="nucleotide sequence ID" value="NZ_OCNH01000001.1"/>
</dbReference>
<proteinExistence type="predicted"/>
<protein>
    <submittedName>
        <fullName evidence="1">Uncharacterized protein</fullName>
    </submittedName>
</protein>
<organism evidence="1 2">
    <name type="scientific">Spirosoma fluviale</name>
    <dbReference type="NCBI Taxonomy" id="1597977"/>
    <lineage>
        <taxon>Bacteria</taxon>
        <taxon>Pseudomonadati</taxon>
        <taxon>Bacteroidota</taxon>
        <taxon>Cytophagia</taxon>
        <taxon>Cytophagales</taxon>
        <taxon>Cytophagaceae</taxon>
        <taxon>Spirosoma</taxon>
    </lineage>
</organism>
<evidence type="ECO:0000313" key="1">
    <source>
        <dbReference type="EMBL" id="SOD80860.1"/>
    </source>
</evidence>
<reference evidence="2" key="1">
    <citation type="submission" date="2017-09" db="EMBL/GenBank/DDBJ databases">
        <authorList>
            <person name="Varghese N."/>
            <person name="Submissions S."/>
        </authorList>
    </citation>
    <scope>NUCLEOTIDE SEQUENCE [LARGE SCALE GENOMIC DNA]</scope>
    <source>
        <strain evidence="2">DSM 29961</strain>
    </source>
</reference>